<protein>
    <submittedName>
        <fullName evidence="2">Uncharacterized protein</fullName>
    </submittedName>
</protein>
<sequence>MCNSCIAPSIPFPPCMNRQPLPSPANGAHPLRPRGAEWGSASEVESCRRSALAEKKKDGASPPTQTCSLERA</sequence>
<evidence type="ECO:0000313" key="2">
    <source>
        <dbReference type="EMBL" id="TKW59092.1"/>
    </source>
</evidence>
<organism evidence="2 3">
    <name type="scientific">Colletotrichum tanaceti</name>
    <dbReference type="NCBI Taxonomy" id="1306861"/>
    <lineage>
        <taxon>Eukaryota</taxon>
        <taxon>Fungi</taxon>
        <taxon>Dikarya</taxon>
        <taxon>Ascomycota</taxon>
        <taxon>Pezizomycotina</taxon>
        <taxon>Sordariomycetes</taxon>
        <taxon>Hypocreomycetidae</taxon>
        <taxon>Glomerellales</taxon>
        <taxon>Glomerellaceae</taxon>
        <taxon>Colletotrichum</taxon>
        <taxon>Colletotrichum destructivum species complex</taxon>
    </lineage>
</organism>
<dbReference type="EMBL" id="PJEX01000014">
    <property type="protein sequence ID" value="TKW59092.1"/>
    <property type="molecule type" value="Genomic_DNA"/>
</dbReference>
<proteinExistence type="predicted"/>
<evidence type="ECO:0000313" key="3">
    <source>
        <dbReference type="Proteomes" id="UP000310108"/>
    </source>
</evidence>
<feature type="compositionally biased region" description="Basic and acidic residues" evidence="1">
    <location>
        <begin position="45"/>
        <end position="59"/>
    </location>
</feature>
<feature type="compositionally biased region" description="Polar residues" evidence="1">
    <location>
        <begin position="62"/>
        <end position="72"/>
    </location>
</feature>
<name>A0A4U6XT74_9PEZI</name>
<feature type="region of interest" description="Disordered" evidence="1">
    <location>
        <begin position="17"/>
        <end position="72"/>
    </location>
</feature>
<dbReference type="Proteomes" id="UP000310108">
    <property type="component" value="Unassembled WGS sequence"/>
</dbReference>
<evidence type="ECO:0000256" key="1">
    <source>
        <dbReference type="SAM" id="MobiDB-lite"/>
    </source>
</evidence>
<reference evidence="2 3" key="1">
    <citation type="journal article" date="2019" name="PLoS ONE">
        <title>Comparative genome analysis indicates high evolutionary potential of pathogenicity genes in Colletotrichum tanaceti.</title>
        <authorList>
            <person name="Lelwala R.V."/>
            <person name="Korhonen P.K."/>
            <person name="Young N.D."/>
            <person name="Scott J.B."/>
            <person name="Ades P.A."/>
            <person name="Gasser R.B."/>
            <person name="Taylor P.W.J."/>
        </authorList>
    </citation>
    <scope>NUCLEOTIDE SEQUENCE [LARGE SCALE GENOMIC DNA]</scope>
    <source>
        <strain evidence="2">BRIP57314</strain>
    </source>
</reference>
<comment type="caution">
    <text evidence="2">The sequence shown here is derived from an EMBL/GenBank/DDBJ whole genome shotgun (WGS) entry which is preliminary data.</text>
</comment>
<keyword evidence="3" id="KW-1185">Reference proteome</keyword>
<dbReference type="AlphaFoldDB" id="A0A4U6XT74"/>
<accession>A0A4U6XT74</accession>
<gene>
    <name evidence="2" type="ORF">CTA1_13326</name>
</gene>